<organism evidence="6 7">
    <name type="scientific">Prymnesium parvum</name>
    <name type="common">Toxic golden alga</name>
    <dbReference type="NCBI Taxonomy" id="97485"/>
    <lineage>
        <taxon>Eukaryota</taxon>
        <taxon>Haptista</taxon>
        <taxon>Haptophyta</taxon>
        <taxon>Prymnesiophyceae</taxon>
        <taxon>Prymnesiales</taxon>
        <taxon>Prymnesiaceae</taxon>
        <taxon>Prymnesium</taxon>
    </lineage>
</organism>
<dbReference type="SMART" id="SM01411">
    <property type="entry name" value="Ephrin_rec_like"/>
    <property type="match status" value="1"/>
</dbReference>
<dbReference type="Gene3D" id="3.90.550.10">
    <property type="entry name" value="Spore Coat Polysaccharide Biosynthesis Protein SpsA, Chain A"/>
    <property type="match status" value="1"/>
</dbReference>
<feature type="region of interest" description="Disordered" evidence="3">
    <location>
        <begin position="422"/>
        <end position="454"/>
    </location>
</feature>
<feature type="compositionally biased region" description="Pro residues" evidence="3">
    <location>
        <begin position="423"/>
        <end position="453"/>
    </location>
</feature>
<dbReference type="InterPro" id="IPR029044">
    <property type="entry name" value="Nucleotide-diphossugar_trans"/>
</dbReference>
<comment type="caution">
    <text evidence="6">The sequence shown here is derived from an EMBL/GenBank/DDBJ whole genome shotgun (WGS) entry which is preliminary data.</text>
</comment>
<dbReference type="Pfam" id="PF13229">
    <property type="entry name" value="Beta_helix"/>
    <property type="match status" value="1"/>
</dbReference>
<dbReference type="InterPro" id="IPR011641">
    <property type="entry name" value="Tyr-kin_ephrin_A/B_rcpt-like"/>
</dbReference>
<keyword evidence="7" id="KW-1185">Reference proteome</keyword>
<dbReference type="InterPro" id="IPR039448">
    <property type="entry name" value="Beta_helix"/>
</dbReference>
<dbReference type="PANTHER" id="PTHR31121">
    <property type="entry name" value="ALPHA-1,2 MANNOSYLTRANSFERASE KTR1"/>
    <property type="match status" value="1"/>
</dbReference>
<accession>A0AB34IRG0</accession>
<reference evidence="6 7" key="1">
    <citation type="journal article" date="2024" name="Science">
        <title>Giant polyketide synthase enzymes in the biosynthesis of giant marine polyether toxins.</title>
        <authorList>
            <person name="Fallon T.R."/>
            <person name="Shende V.V."/>
            <person name="Wierzbicki I.H."/>
            <person name="Pendleton A.L."/>
            <person name="Watervoot N.F."/>
            <person name="Auber R.P."/>
            <person name="Gonzalez D.J."/>
            <person name="Wisecaver J.H."/>
            <person name="Moore B.S."/>
        </authorList>
    </citation>
    <scope>NUCLEOTIDE SEQUENCE [LARGE SCALE GENOMIC DNA]</scope>
    <source>
        <strain evidence="6 7">12B1</strain>
    </source>
</reference>
<dbReference type="InterPro" id="IPR012334">
    <property type="entry name" value="Pectin_lyas_fold"/>
</dbReference>
<dbReference type="Gene3D" id="2.160.20.10">
    <property type="entry name" value="Single-stranded right-handed beta-helix, Pectin lyase-like"/>
    <property type="match status" value="1"/>
</dbReference>
<dbReference type="Gene3D" id="2.10.50.10">
    <property type="entry name" value="Tumor Necrosis Factor Receptor, subunit A, domain 2"/>
    <property type="match status" value="1"/>
</dbReference>
<dbReference type="GO" id="GO:0005794">
    <property type="term" value="C:Golgi apparatus"/>
    <property type="evidence" value="ECO:0007669"/>
    <property type="project" value="TreeGrafter"/>
</dbReference>
<evidence type="ECO:0000259" key="5">
    <source>
        <dbReference type="Pfam" id="PF13229"/>
    </source>
</evidence>
<evidence type="ECO:0000256" key="1">
    <source>
        <dbReference type="ARBA" id="ARBA00007677"/>
    </source>
</evidence>
<evidence type="ECO:0000256" key="3">
    <source>
        <dbReference type="SAM" id="MobiDB-lite"/>
    </source>
</evidence>
<dbReference type="InterPro" id="IPR011050">
    <property type="entry name" value="Pectin_lyase_fold/virulence"/>
</dbReference>
<dbReference type="GO" id="GO:0000032">
    <property type="term" value="P:cell wall mannoprotein biosynthetic process"/>
    <property type="evidence" value="ECO:0007669"/>
    <property type="project" value="TreeGrafter"/>
</dbReference>
<proteinExistence type="inferred from homology"/>
<dbReference type="PANTHER" id="PTHR31121:SF6">
    <property type="entry name" value="ALPHA-1,2 MANNOSYLTRANSFERASE KTR1"/>
    <property type="match status" value="1"/>
</dbReference>
<dbReference type="GO" id="GO:0000026">
    <property type="term" value="F:alpha-1,2-mannosyltransferase activity"/>
    <property type="evidence" value="ECO:0007669"/>
    <property type="project" value="TreeGrafter"/>
</dbReference>
<evidence type="ECO:0000313" key="6">
    <source>
        <dbReference type="EMBL" id="KAL1505011.1"/>
    </source>
</evidence>
<feature type="domain" description="Tyrosine-protein kinase ephrin type A/B receptor-like" evidence="4">
    <location>
        <begin position="663"/>
        <end position="692"/>
    </location>
</feature>
<name>A0AB34IRG0_PRYPA</name>
<comment type="similarity">
    <text evidence="1">Belongs to the glycosyltransferase 15 family.</text>
</comment>
<dbReference type="EMBL" id="JBGBPQ010000019">
    <property type="protein sequence ID" value="KAL1505011.1"/>
    <property type="molecule type" value="Genomic_DNA"/>
</dbReference>
<dbReference type="SUPFAM" id="SSF51126">
    <property type="entry name" value="Pectin lyase-like"/>
    <property type="match status" value="1"/>
</dbReference>
<dbReference type="InterPro" id="IPR002685">
    <property type="entry name" value="Glyco_trans_15"/>
</dbReference>
<dbReference type="SUPFAM" id="SSF56399">
    <property type="entry name" value="ADP-ribosylation"/>
    <property type="match status" value="1"/>
</dbReference>
<protein>
    <recommendedName>
        <fullName evidence="8">Mono(ADP-ribosyl)transferase</fullName>
    </recommendedName>
</protein>
<evidence type="ECO:0000259" key="4">
    <source>
        <dbReference type="Pfam" id="PF07699"/>
    </source>
</evidence>
<dbReference type="Pfam" id="PF07699">
    <property type="entry name" value="Ephrin_rec_like"/>
    <property type="match status" value="1"/>
</dbReference>
<feature type="domain" description="Right handed beta helix" evidence="5">
    <location>
        <begin position="543"/>
        <end position="645"/>
    </location>
</feature>
<dbReference type="Proteomes" id="UP001515480">
    <property type="component" value="Unassembled WGS sequence"/>
</dbReference>
<evidence type="ECO:0008006" key="8">
    <source>
        <dbReference type="Google" id="ProtNLM"/>
    </source>
</evidence>
<evidence type="ECO:0000313" key="7">
    <source>
        <dbReference type="Proteomes" id="UP001515480"/>
    </source>
</evidence>
<keyword evidence="2" id="KW-0808">Transferase</keyword>
<dbReference type="Pfam" id="PF01793">
    <property type="entry name" value="Glyco_transf_15"/>
    <property type="match status" value="1"/>
</dbReference>
<dbReference type="PROSITE" id="PS51996">
    <property type="entry name" value="TR_MART"/>
    <property type="match status" value="1"/>
</dbReference>
<sequence>MVVSSGCLLLTAAAIPGPSVDTSRLGQRAQWPPLEPTAQGVRNVVFSLSRGHAALALFMERSRCLARAMDAMALVDEVVFHTGQLERAQLTHESITKLRLVDVRNYGGFVLPPLDNSSLEQIGRLAPEHLGYRHMCRFMSIIWFTALARYEYAMRVDDDVCVKHFLADPFGLMRQRQLVYGYGLQTGESHVETVETMPAWLASYIAHANLSTASDALSLVSTIFFTNFFVSRVDWWLQPEACTVKRLLDAIDASGGIYRHRWGDAPIQTIALRLLADARRVAWLPMDYYHVSTMDHILADGSHSDGWRDARMLSHPLVREYWRRSLSLSSKANHTLTVTAGLQPTEVAWSLACSDGVHAAGGAPFRAELAISRGANCTLEMSDAADDGWGGAVWSWWEEQHSLATGTLGEATFLVSLNISASPPAPSSSPPQPPAPPSTPPYPPSPPSPPSTPPGYVSSVAHLAEVFADESVAHITIAKGHYVLDATLHLDRNVSISSDGSGAVVLDGSLMAGTRVLQIVLSRGFVVGVRGVHILGGGCAVTGGGVSASKCALHMNECQIYSNVANVGGGLYAFSSATTLVDCSFFMNIALAPNALSEGGGGVAIQQGRLEMSGCHVYNNSALGGGMLVYLFGTLLVTHCTILDNQVKERPKSSAQWGSVATAAGSKECTPCPGGTFTHQAGGIECTACPAGYFCPPAVPEHLGRNQATLSDFVAHESAVQAQLEPAHVVALRFYTTHAFKYMNGPLRSQDFGQGKRPHPLPITMAFLSEAIKKLRAVHATRPEATKELCLWRGMRNLQLAGEFIDELRGGTEVSPMSTTSDIRVAARYGISDCSLLFKVKVNNFIQYGAELGWVSAFPAEAEVCYPPLTYLQPTGAMQVVKVINKQLTVCEVVPHIP</sequence>
<dbReference type="Gene3D" id="3.90.176.10">
    <property type="entry name" value="Toxin ADP-ribosyltransferase, Chain A, domain 1"/>
    <property type="match status" value="1"/>
</dbReference>
<dbReference type="GO" id="GO:0006487">
    <property type="term" value="P:protein N-linked glycosylation"/>
    <property type="evidence" value="ECO:0007669"/>
    <property type="project" value="TreeGrafter"/>
</dbReference>
<dbReference type="AlphaFoldDB" id="A0AB34IRG0"/>
<evidence type="ECO:0000256" key="2">
    <source>
        <dbReference type="ARBA" id="ARBA00022679"/>
    </source>
</evidence>
<gene>
    <name evidence="6" type="ORF">AB1Y20_008774</name>
</gene>
<dbReference type="GO" id="GO:0016020">
    <property type="term" value="C:membrane"/>
    <property type="evidence" value="ECO:0007669"/>
    <property type="project" value="InterPro"/>
</dbReference>
<dbReference type="SUPFAM" id="SSF53448">
    <property type="entry name" value="Nucleotide-diphospho-sugar transferases"/>
    <property type="match status" value="1"/>
</dbReference>